<dbReference type="InterPro" id="IPR016181">
    <property type="entry name" value="Acyl_CoA_acyltransferase"/>
</dbReference>
<protein>
    <submittedName>
        <fullName evidence="5">GNAT family protein</fullName>
        <ecNumber evidence="5">2.-.-.-</ecNumber>
    </submittedName>
</protein>
<evidence type="ECO:0000259" key="4">
    <source>
        <dbReference type="PROSITE" id="PS51186"/>
    </source>
</evidence>
<keyword evidence="2" id="KW-0012">Acyltransferase</keyword>
<sequence length="225" mass="24687">MSRPQQLTGVVAQPEGKHPGWPAQLGPLRVRAGVVALRPVRLRDGRAWRRIRLRDRDYLERWEPSAPGTWPERHSGLAWHAQWAGLRTLARRGVCLPFAITVDGAFAGQVTIGNIVRGALQSAWIGYWVDSEQASQGVATAAVALAVDHAFGEAGLHRLEATVRPDNAASLRVLAKHGFRKEGMFERYLHVDGDWRDHLCFALTAEETGKGLVARLLASGGAERA</sequence>
<reference evidence="5 6" key="1">
    <citation type="journal article" date="2021" name="BMC Genomics">
        <title>Genome-resolved metagenome and metatranscriptome analyses of thermophilic composting reveal key bacterial players and their metabolic interactions.</title>
        <authorList>
            <person name="Braga L.P.P."/>
            <person name="Pereira R.V."/>
            <person name="Martins L.F."/>
            <person name="Moura L.M.S."/>
            <person name="Sanchez F.B."/>
            <person name="Patane J.S.L."/>
            <person name="da Silva A.M."/>
            <person name="Setubal J.C."/>
        </authorList>
    </citation>
    <scope>NUCLEOTIDE SEQUENCE [LARGE SCALE GENOMIC DNA]</scope>
    <source>
        <strain evidence="5">ZC4RG45</strain>
    </source>
</reference>
<dbReference type="InterPro" id="IPR051531">
    <property type="entry name" value="N-acetyltransferase"/>
</dbReference>
<dbReference type="Pfam" id="PF13302">
    <property type="entry name" value="Acetyltransf_3"/>
    <property type="match status" value="1"/>
</dbReference>
<evidence type="ECO:0000256" key="2">
    <source>
        <dbReference type="ARBA" id="ARBA00023315"/>
    </source>
</evidence>
<evidence type="ECO:0000256" key="3">
    <source>
        <dbReference type="ARBA" id="ARBA00038502"/>
    </source>
</evidence>
<evidence type="ECO:0000313" key="5">
    <source>
        <dbReference type="EMBL" id="MFO7190863.1"/>
    </source>
</evidence>
<dbReference type="InterPro" id="IPR000182">
    <property type="entry name" value="GNAT_dom"/>
</dbReference>
<dbReference type="EC" id="2.-.-.-" evidence="5"/>
<feature type="domain" description="N-acetyltransferase" evidence="4">
    <location>
        <begin position="49"/>
        <end position="206"/>
    </location>
</feature>
<accession>A0ABD6FAH3</accession>
<evidence type="ECO:0000256" key="1">
    <source>
        <dbReference type="ARBA" id="ARBA00022679"/>
    </source>
</evidence>
<evidence type="ECO:0000313" key="6">
    <source>
        <dbReference type="Proteomes" id="UP000249324"/>
    </source>
</evidence>
<organism evidence="5 6">
    <name type="scientific">Thermocrispum agreste</name>
    <dbReference type="NCBI Taxonomy" id="37925"/>
    <lineage>
        <taxon>Bacteria</taxon>
        <taxon>Bacillati</taxon>
        <taxon>Actinomycetota</taxon>
        <taxon>Actinomycetes</taxon>
        <taxon>Pseudonocardiales</taxon>
        <taxon>Pseudonocardiaceae</taxon>
        <taxon>Thermocrispum</taxon>
    </lineage>
</organism>
<proteinExistence type="inferred from homology"/>
<dbReference type="SUPFAM" id="SSF55729">
    <property type="entry name" value="Acyl-CoA N-acyltransferases (Nat)"/>
    <property type="match status" value="1"/>
</dbReference>
<name>A0ABD6FAH3_9PSEU</name>
<dbReference type="Proteomes" id="UP000249324">
    <property type="component" value="Unassembled WGS sequence"/>
</dbReference>
<gene>
    <name evidence="5" type="ORF">DIU77_001265</name>
</gene>
<keyword evidence="1 5" id="KW-0808">Transferase</keyword>
<dbReference type="PANTHER" id="PTHR43792:SF8">
    <property type="entry name" value="[RIBOSOMAL PROTEIN US5]-ALANINE N-ACETYLTRANSFERASE"/>
    <property type="match status" value="1"/>
</dbReference>
<dbReference type="PROSITE" id="PS51186">
    <property type="entry name" value="GNAT"/>
    <property type="match status" value="1"/>
</dbReference>
<dbReference type="PANTHER" id="PTHR43792">
    <property type="entry name" value="GNAT FAMILY, PUTATIVE (AFU_ORTHOLOGUE AFUA_3G00765)-RELATED-RELATED"/>
    <property type="match status" value="1"/>
</dbReference>
<dbReference type="EMBL" id="QGUI02000006">
    <property type="protein sequence ID" value="MFO7190863.1"/>
    <property type="molecule type" value="Genomic_DNA"/>
</dbReference>
<dbReference type="Gene3D" id="3.40.630.30">
    <property type="match status" value="1"/>
</dbReference>
<comment type="caution">
    <text evidence="5">The sequence shown here is derived from an EMBL/GenBank/DDBJ whole genome shotgun (WGS) entry which is preliminary data.</text>
</comment>
<dbReference type="AlphaFoldDB" id="A0ABD6FAH3"/>
<dbReference type="GO" id="GO:0016746">
    <property type="term" value="F:acyltransferase activity"/>
    <property type="evidence" value="ECO:0007669"/>
    <property type="project" value="UniProtKB-KW"/>
</dbReference>
<comment type="similarity">
    <text evidence="3">Belongs to the acetyltransferase family. RimJ subfamily.</text>
</comment>